<protein>
    <recommendedName>
        <fullName evidence="3">Reverse transcriptase domain-containing protein</fullName>
    </recommendedName>
</protein>
<keyword evidence="2" id="KW-1185">Reference proteome</keyword>
<sequence>MISFDVTMLFTSVQPSLVKQTPFLLLTNDANLAKYTKLQSQSLLELIDLCLTTHFQFNNQIYEQTKGTPMGSPISGLIAEAVVQRLEASILPVGSLCGRHIRHRQKGLTGKHLQADQQRLR</sequence>
<gene>
    <name evidence="1" type="ORF">MS3_00000579</name>
</gene>
<reference evidence="1" key="1">
    <citation type="journal article" date="2012" name="Nat. Genet.">
        <title>Whole-genome sequence of Schistosoma haematobium.</title>
        <authorList>
            <person name="Young N.D."/>
            <person name="Jex A.R."/>
            <person name="Li B."/>
            <person name="Liu S."/>
            <person name="Yang L."/>
            <person name="Xiong Z."/>
            <person name="Li Y."/>
            <person name="Cantacessi C."/>
            <person name="Hall R.S."/>
            <person name="Xu X."/>
            <person name="Chen F."/>
            <person name="Wu X."/>
            <person name="Zerlotini A."/>
            <person name="Oliveira G."/>
            <person name="Hofmann A."/>
            <person name="Zhang G."/>
            <person name="Fang X."/>
            <person name="Kang Y."/>
            <person name="Campbell B.E."/>
            <person name="Loukas A."/>
            <person name="Ranganathan S."/>
            <person name="Rollinson D."/>
            <person name="Rinaldi G."/>
            <person name="Brindley P.J."/>
            <person name="Yang H."/>
            <person name="Wang J."/>
            <person name="Wang J."/>
            <person name="Gasser R.B."/>
        </authorList>
    </citation>
    <scope>NUCLEOTIDE SEQUENCE</scope>
</reference>
<proteinExistence type="predicted"/>
<reference evidence="1" key="4">
    <citation type="journal article" date="2022" name="PLoS Pathog.">
        <title>Chromosome-level genome of Schistosoma haematobium underpins genome-wide explorations of molecular variation.</title>
        <authorList>
            <person name="Stroehlein A.J."/>
            <person name="Korhonen P.K."/>
            <person name="Lee V.V."/>
            <person name="Ralph S.A."/>
            <person name="Mentink-Kane M."/>
            <person name="You H."/>
            <person name="McManus D.P."/>
            <person name="Tchuente L.T."/>
            <person name="Stothard J.R."/>
            <person name="Kaur P."/>
            <person name="Dudchenko O."/>
            <person name="Aiden E.L."/>
            <person name="Yang B."/>
            <person name="Yang H."/>
            <person name="Emery A.M."/>
            <person name="Webster B.L."/>
            <person name="Brindley P.J."/>
            <person name="Rollinson D."/>
            <person name="Chang B.C.H."/>
            <person name="Gasser R.B."/>
            <person name="Young N.D."/>
        </authorList>
    </citation>
    <scope>NUCLEOTIDE SEQUENCE</scope>
</reference>
<evidence type="ECO:0008006" key="3">
    <source>
        <dbReference type="Google" id="ProtNLM"/>
    </source>
</evidence>
<dbReference type="EMBL" id="AMPZ03000006">
    <property type="protein sequence ID" value="KAH9581225.1"/>
    <property type="molecule type" value="Genomic_DNA"/>
</dbReference>
<reference evidence="1" key="3">
    <citation type="submission" date="2021-06" db="EMBL/GenBank/DDBJ databases">
        <title>Chromosome-level genome assembly for S. haematobium.</title>
        <authorList>
            <person name="Stroehlein A.J."/>
        </authorList>
    </citation>
    <scope>NUCLEOTIDE SEQUENCE</scope>
</reference>
<comment type="caution">
    <text evidence="1">The sequence shown here is derived from an EMBL/GenBank/DDBJ whole genome shotgun (WGS) entry which is preliminary data.</text>
</comment>
<evidence type="ECO:0000313" key="1">
    <source>
        <dbReference type="EMBL" id="KAH9581225.1"/>
    </source>
</evidence>
<dbReference type="PANTHER" id="PTHR21301">
    <property type="entry name" value="REVERSE TRANSCRIPTASE"/>
    <property type="match status" value="1"/>
</dbReference>
<organism evidence="1 2">
    <name type="scientific">Schistosoma haematobium</name>
    <name type="common">Blood fluke</name>
    <dbReference type="NCBI Taxonomy" id="6185"/>
    <lineage>
        <taxon>Eukaryota</taxon>
        <taxon>Metazoa</taxon>
        <taxon>Spiralia</taxon>
        <taxon>Lophotrochozoa</taxon>
        <taxon>Platyhelminthes</taxon>
        <taxon>Trematoda</taxon>
        <taxon>Digenea</taxon>
        <taxon>Strigeidida</taxon>
        <taxon>Schistosomatoidea</taxon>
        <taxon>Schistosomatidae</taxon>
        <taxon>Schistosoma</taxon>
    </lineage>
</organism>
<reference evidence="1" key="2">
    <citation type="journal article" date="2019" name="Gigascience">
        <title>High-quality Schistosoma haematobium genome achieved by single-molecule and long-range sequencing.</title>
        <authorList>
            <person name="Stroehlein A.J."/>
            <person name="Korhonen P.K."/>
            <person name="Chong T.M."/>
            <person name="Lim Y.L."/>
            <person name="Chan K.G."/>
            <person name="Webster B."/>
            <person name="Rollinson D."/>
            <person name="Brindley P.J."/>
            <person name="Gasser R.B."/>
            <person name="Young N.D."/>
        </authorList>
    </citation>
    <scope>NUCLEOTIDE SEQUENCE</scope>
</reference>
<dbReference type="KEGG" id="shx:MS3_00000579"/>
<dbReference type="GeneID" id="75576426"/>
<dbReference type="RefSeq" id="XP_051065380.1">
    <property type="nucleotide sequence ID" value="XM_051208291.1"/>
</dbReference>
<dbReference type="PANTHER" id="PTHR21301:SF10">
    <property type="entry name" value="REVERSE TRANSCRIPTASE DOMAIN-CONTAINING PROTEIN"/>
    <property type="match status" value="1"/>
</dbReference>
<dbReference type="CTD" id="75576426"/>
<dbReference type="Proteomes" id="UP000471633">
    <property type="component" value="Unassembled WGS sequence"/>
</dbReference>
<evidence type="ECO:0000313" key="2">
    <source>
        <dbReference type="Proteomes" id="UP000471633"/>
    </source>
</evidence>
<dbReference type="AlphaFoldDB" id="A0A922IK21"/>
<name>A0A922IK21_SCHHA</name>
<accession>A0A922IK21</accession>